<feature type="compositionally biased region" description="Polar residues" evidence="1">
    <location>
        <begin position="127"/>
        <end position="138"/>
    </location>
</feature>
<evidence type="ECO:0000256" key="1">
    <source>
        <dbReference type="SAM" id="MobiDB-lite"/>
    </source>
</evidence>
<evidence type="ECO:0000313" key="3">
    <source>
        <dbReference type="Proteomes" id="UP000243024"/>
    </source>
</evidence>
<gene>
    <name evidence="2" type="ORF">SA87_00965</name>
</gene>
<dbReference type="EMBL" id="JXBB01000031">
    <property type="protein sequence ID" value="OAR03981.1"/>
    <property type="molecule type" value="Genomic_DNA"/>
</dbReference>
<reference evidence="2 3" key="1">
    <citation type="submission" date="2015-09" db="EMBL/GenBank/DDBJ databases">
        <title>Draft genome sequence of Hydrogenibacillus schlegelii DSM 2000.</title>
        <authorList>
            <person name="Hemp J."/>
        </authorList>
    </citation>
    <scope>NUCLEOTIDE SEQUENCE [LARGE SCALE GENOMIC DNA]</scope>
    <source>
        <strain evidence="2 3">MA 48</strain>
    </source>
</reference>
<evidence type="ECO:0000313" key="2">
    <source>
        <dbReference type="EMBL" id="OAR03981.1"/>
    </source>
</evidence>
<dbReference type="AlphaFoldDB" id="A0A132NBV8"/>
<accession>A0A132NBV8</accession>
<sequence>MPRFLKATVRRVKSSFLVKLWVMRLNSLLVSWSWAKNSSSRATCLTPKDASQSATSPARLPAIHSLFSWEACIRSGLKKPRETLKLPFGKATVTATTFGFRSIPARARLLSGTGSGSLFRGKEMKQSNRSSFRTTRTV</sequence>
<keyword evidence="3" id="KW-1185">Reference proteome</keyword>
<dbReference type="Proteomes" id="UP000243024">
    <property type="component" value="Unassembled WGS sequence"/>
</dbReference>
<name>A0A132NBV8_HYDSH</name>
<proteinExistence type="predicted"/>
<organism evidence="2 3">
    <name type="scientific">Hydrogenibacillus schlegelii</name>
    <name type="common">Bacillus schlegelii</name>
    <dbReference type="NCBI Taxonomy" id="1484"/>
    <lineage>
        <taxon>Bacteria</taxon>
        <taxon>Bacillati</taxon>
        <taxon>Bacillota</taxon>
        <taxon>Bacilli</taxon>
        <taxon>Bacillales</taxon>
        <taxon>Bacillales Family X. Incertae Sedis</taxon>
        <taxon>Hydrogenibacillus</taxon>
    </lineage>
</organism>
<protein>
    <submittedName>
        <fullName evidence="2">Uncharacterized protein</fullName>
    </submittedName>
</protein>
<feature type="region of interest" description="Disordered" evidence="1">
    <location>
        <begin position="118"/>
        <end position="138"/>
    </location>
</feature>
<comment type="caution">
    <text evidence="2">The sequence shown here is derived from an EMBL/GenBank/DDBJ whole genome shotgun (WGS) entry which is preliminary data.</text>
</comment>